<gene>
    <name evidence="1" type="ORF">CLCHR_31030</name>
</gene>
<keyword evidence="2" id="KW-1185">Reference proteome</keyword>
<dbReference type="AlphaFoldDB" id="A0A1V4IK04"/>
<dbReference type="EMBL" id="MZGT01000042">
    <property type="protein sequence ID" value="OPJ60170.1"/>
    <property type="molecule type" value="Genomic_DNA"/>
</dbReference>
<proteinExistence type="predicted"/>
<dbReference type="RefSeq" id="WP_079440716.1">
    <property type="nucleotide sequence ID" value="NZ_MZGT01000042.1"/>
</dbReference>
<protein>
    <recommendedName>
        <fullName evidence="3">Phage head-tail adapter protein</fullName>
    </recommendedName>
</protein>
<dbReference type="STRING" id="225345.CLCHR_31030"/>
<comment type="caution">
    <text evidence="1">The sequence shown here is derived from an EMBL/GenBank/DDBJ whole genome shotgun (WGS) entry which is preliminary data.</text>
</comment>
<evidence type="ECO:0008006" key="3">
    <source>
        <dbReference type="Google" id="ProtNLM"/>
    </source>
</evidence>
<organism evidence="1 2">
    <name type="scientific">Clostridium chromiireducens</name>
    <dbReference type="NCBI Taxonomy" id="225345"/>
    <lineage>
        <taxon>Bacteria</taxon>
        <taxon>Bacillati</taxon>
        <taxon>Bacillota</taxon>
        <taxon>Clostridia</taxon>
        <taxon>Eubacteriales</taxon>
        <taxon>Clostridiaceae</taxon>
        <taxon>Clostridium</taxon>
    </lineage>
</organism>
<reference evidence="1 2" key="1">
    <citation type="submission" date="2017-03" db="EMBL/GenBank/DDBJ databases">
        <title>Genome sequence of Clostridium chromiireducens DSM 23318.</title>
        <authorList>
            <person name="Poehlein A."/>
            <person name="Daniel R."/>
        </authorList>
    </citation>
    <scope>NUCLEOTIDE SEQUENCE [LARGE SCALE GENOMIC DNA]</scope>
    <source>
        <strain evidence="1 2">DSM 23318</strain>
    </source>
</reference>
<dbReference type="Proteomes" id="UP000191056">
    <property type="component" value="Unassembled WGS sequence"/>
</dbReference>
<evidence type="ECO:0000313" key="2">
    <source>
        <dbReference type="Proteomes" id="UP000191056"/>
    </source>
</evidence>
<sequence>MNAGWSDLNKRIQLQIKKKDTFYAGIDTLLELRKELMKEIMCFKELLNREDFNTMPFINAKGYHNKTIAYSLYHIFRIEDIVSNSLIGKREQIFFKDNYRERMKSPIMTTGNELIKQEISIFSSKLDLDELYQYISDIDVSTTQLLKGLSYEDLKIKMNEQDEKLIKSLDVVSNDDNAVWLIDYWCDKNIQGLIQMPFSRHWIMHIEASLRIKNKICKS</sequence>
<accession>A0A1V4IK04</accession>
<name>A0A1V4IK04_9CLOT</name>
<dbReference type="OrthoDB" id="9778466at2"/>
<evidence type="ECO:0000313" key="1">
    <source>
        <dbReference type="EMBL" id="OPJ60170.1"/>
    </source>
</evidence>
<dbReference type="Gene3D" id="1.20.120.450">
    <property type="entry name" value="dinb family like domain"/>
    <property type="match status" value="1"/>
</dbReference>
<dbReference type="InterPro" id="IPR034660">
    <property type="entry name" value="DinB/YfiT-like"/>
</dbReference>